<accession>A0A817XUC6</accession>
<sequence>IMNNGSMRTEVKENDIPDTMQETIPPPASEMKKNVIHYGFARIYPGVHTIENAYTCPVLAIHTWDDVCPQSNNYIVTENGRTALIGKHMVKDEVANRLTSSIKPNIHRTRQMGNIKVIPVEDIISISISTDASKEIEQQASRHLITLPKAKKRTFCQLIRDCLSAICCCCCHENVHNEPKYHITTNTIEHENRSISVIIEYLYYSHINTPSHIGVLAASDQMNFYKNRLQFEKLEFFLLKNTEFNRAEYAIKRQQGETLCRLVMQLKAMQGNYPDSSQLEEIISEKDVHLFGDDPQEYVPPLGTQAPPWANETHSNFRF</sequence>
<feature type="non-terminal residue" evidence="1">
    <location>
        <position position="1"/>
    </location>
</feature>
<dbReference type="OrthoDB" id="10063191at2759"/>
<evidence type="ECO:0000313" key="2">
    <source>
        <dbReference type="Proteomes" id="UP000663825"/>
    </source>
</evidence>
<dbReference type="AlphaFoldDB" id="A0A817XUC6"/>
<dbReference type="Proteomes" id="UP000663825">
    <property type="component" value="Unassembled WGS sequence"/>
</dbReference>
<comment type="caution">
    <text evidence="1">The sequence shown here is derived from an EMBL/GenBank/DDBJ whole genome shotgun (WGS) entry which is preliminary data.</text>
</comment>
<protein>
    <submittedName>
        <fullName evidence="1">Uncharacterized protein</fullName>
    </submittedName>
</protein>
<evidence type="ECO:0000313" key="1">
    <source>
        <dbReference type="EMBL" id="CAF3372445.1"/>
    </source>
</evidence>
<proteinExistence type="predicted"/>
<name>A0A817XUC6_9BILA</name>
<dbReference type="EMBL" id="CAJNXB010004360">
    <property type="protein sequence ID" value="CAF3372445.1"/>
    <property type="molecule type" value="Genomic_DNA"/>
</dbReference>
<reference evidence="1" key="1">
    <citation type="submission" date="2021-02" db="EMBL/GenBank/DDBJ databases">
        <authorList>
            <person name="Nowell W R."/>
        </authorList>
    </citation>
    <scope>NUCLEOTIDE SEQUENCE</scope>
</reference>
<gene>
    <name evidence="1" type="ORF">TIS948_LOCUS25183</name>
</gene>
<organism evidence="1 2">
    <name type="scientific">Rotaria socialis</name>
    <dbReference type="NCBI Taxonomy" id="392032"/>
    <lineage>
        <taxon>Eukaryota</taxon>
        <taxon>Metazoa</taxon>
        <taxon>Spiralia</taxon>
        <taxon>Gnathifera</taxon>
        <taxon>Rotifera</taxon>
        <taxon>Eurotatoria</taxon>
        <taxon>Bdelloidea</taxon>
        <taxon>Philodinida</taxon>
        <taxon>Philodinidae</taxon>
        <taxon>Rotaria</taxon>
    </lineage>
</organism>